<dbReference type="GO" id="GO:0009306">
    <property type="term" value="P:protein secretion"/>
    <property type="evidence" value="ECO:0007669"/>
    <property type="project" value="InterPro"/>
</dbReference>
<evidence type="ECO:0000256" key="4">
    <source>
        <dbReference type="ARBA" id="ARBA00023136"/>
    </source>
</evidence>
<dbReference type="RefSeq" id="WP_231034556.1">
    <property type="nucleotide sequence ID" value="NZ_JAJNGX010000008.1"/>
</dbReference>
<evidence type="ECO:0000256" key="2">
    <source>
        <dbReference type="ARBA" id="ARBA00022692"/>
    </source>
</evidence>
<protein>
    <submittedName>
        <fullName evidence="8">Translocation/assembly module TamB domain-containing protein</fullName>
    </submittedName>
</protein>
<evidence type="ECO:0000256" key="3">
    <source>
        <dbReference type="ARBA" id="ARBA00022989"/>
    </source>
</evidence>
<keyword evidence="4" id="KW-0472">Membrane</keyword>
<comment type="subcellular location">
    <subcellularLocation>
        <location evidence="1">Membrane</location>
        <topology evidence="1">Single-pass membrane protein</topology>
    </subcellularLocation>
</comment>
<dbReference type="PANTHER" id="PTHR36985">
    <property type="entry name" value="TRANSLOCATION AND ASSEMBLY MODULE SUBUNIT TAMB"/>
    <property type="match status" value="1"/>
</dbReference>
<keyword evidence="2" id="KW-0812">Transmembrane</keyword>
<dbReference type="Proteomes" id="UP000809337">
    <property type="component" value="Unassembled WGS sequence"/>
</dbReference>
<reference evidence="8" key="1">
    <citation type="submission" date="2021-01" db="EMBL/GenBank/DDBJ databases">
        <title>Diatom-associated Roseobacters Show Island Model of Population Structure.</title>
        <authorList>
            <person name="Qu L."/>
            <person name="Feng X."/>
            <person name="Chen Y."/>
            <person name="Li L."/>
            <person name="Wang X."/>
            <person name="Hu Z."/>
            <person name="Wang H."/>
            <person name="Luo H."/>
        </authorList>
    </citation>
    <scope>NUCLEOTIDE SEQUENCE</scope>
    <source>
        <strain evidence="8">SM26-45</strain>
    </source>
</reference>
<name>A0A9Q2NMW5_9RHOB</name>
<keyword evidence="6" id="KW-0732">Signal</keyword>
<feature type="region of interest" description="Disordered" evidence="5">
    <location>
        <begin position="254"/>
        <end position="278"/>
    </location>
</feature>
<keyword evidence="3" id="KW-1133">Transmembrane helix</keyword>
<evidence type="ECO:0000256" key="5">
    <source>
        <dbReference type="SAM" id="MobiDB-lite"/>
    </source>
</evidence>
<dbReference type="InterPro" id="IPR007452">
    <property type="entry name" value="TamB_C"/>
</dbReference>
<feature type="signal peptide" evidence="6">
    <location>
        <begin position="1"/>
        <end position="22"/>
    </location>
</feature>
<evidence type="ECO:0000256" key="6">
    <source>
        <dbReference type="SAM" id="SignalP"/>
    </source>
</evidence>
<feature type="chain" id="PRO_5040170747" evidence="6">
    <location>
        <begin position="23"/>
        <end position="1444"/>
    </location>
</feature>
<evidence type="ECO:0000313" key="8">
    <source>
        <dbReference type="EMBL" id="MBM2355577.1"/>
    </source>
</evidence>
<evidence type="ECO:0000313" key="9">
    <source>
        <dbReference type="Proteomes" id="UP000809337"/>
    </source>
</evidence>
<organism evidence="8 9">
    <name type="scientific">Pseudosulfitobacter pseudonitzschiae</name>
    <dbReference type="NCBI Taxonomy" id="1402135"/>
    <lineage>
        <taxon>Bacteria</taxon>
        <taxon>Pseudomonadati</taxon>
        <taxon>Pseudomonadota</taxon>
        <taxon>Alphaproteobacteria</taxon>
        <taxon>Rhodobacterales</taxon>
        <taxon>Roseobacteraceae</taxon>
        <taxon>Pseudosulfitobacter</taxon>
    </lineage>
</organism>
<dbReference type="EMBL" id="JAFBWN010000008">
    <property type="protein sequence ID" value="MBM2355577.1"/>
    <property type="molecule type" value="Genomic_DNA"/>
</dbReference>
<proteinExistence type="predicted"/>
<dbReference type="Pfam" id="PF04357">
    <property type="entry name" value="TamB"/>
    <property type="match status" value="1"/>
</dbReference>
<feature type="domain" description="Translocation and assembly module TamB C-terminal" evidence="7">
    <location>
        <begin position="1093"/>
        <end position="1444"/>
    </location>
</feature>
<evidence type="ECO:0000256" key="1">
    <source>
        <dbReference type="ARBA" id="ARBA00004167"/>
    </source>
</evidence>
<evidence type="ECO:0000259" key="7">
    <source>
        <dbReference type="Pfam" id="PF04357"/>
    </source>
</evidence>
<comment type="caution">
    <text evidence="8">The sequence shown here is derived from an EMBL/GenBank/DDBJ whole genome shotgun (WGS) entry which is preliminary data.</text>
</comment>
<gene>
    <name evidence="8" type="ORF">JQX14_13580</name>
</gene>
<dbReference type="GO" id="GO:0005886">
    <property type="term" value="C:plasma membrane"/>
    <property type="evidence" value="ECO:0007669"/>
    <property type="project" value="InterPro"/>
</dbReference>
<accession>A0A9Q2NMW5</accession>
<dbReference type="PANTHER" id="PTHR36985:SF1">
    <property type="entry name" value="TRANSLOCATION AND ASSEMBLY MODULE SUBUNIT TAMB"/>
    <property type="match status" value="1"/>
</dbReference>
<sequence length="1444" mass="148562">MKHLLILLSAALFLCLPQGATAQENDDRGYLQAFLEDSLSGAGRQVRIVGFAGALSSRATIDELTIADDEGIWLTLRDVSLDWSRSALLTGRLEVTELSVAEVLLPRKPVSPDTIDVPAPEASGGFSIPDLPVSVNIEQVKAGRVEIGEPVFGQAAVITLNGSAQLADGEGTAKIEVNRVDGTKGDVTLAATYANATDVLDLELTVSEDDGGILSSLMALPDNPSIDLTVAGSGPLDDFVADITLATDDTPRLDGSVTLKGRPSDTVAPAPGDDGATTAPAIDRSFALDLGGDIAPMFAPRYGAFFGDDITLKSSGTLFADGRLTLDTLDLNTRSLTLTGNLALASGGWPTVIALDGRIADAEGTPVLLPLPGEQTQIDNATLGVRFDAASGDGWDANIAVNGLNQPTLKLGNLTLKGEGTLTQGEGTSLGGVMGQLTYAIDGIELTDTALAEAVGPRIDGGLNFDWTENAPLKLSKIDLTGADYGLTGQAQLEGMTQDLNLSVAGNMTLTAANLARFSEISGQDLQGATKFDAKFTFAPISGAFDVDLQGTGDNLAVGIPQADPLIAGQSRLTLTAARDETGTRIDNFEIATDQLNATVSGTLSSDASDLQVAARVNETSLVQPGLNGPSTLNGSIRQAGTDFTVDVRATGPGGVDLNVDGTLALVEGALGRINADINGSVQSLEPYSQLAGRALSGSANITSQGWVDLRDYTFDLKTDLTGRNLSAGIPQADGLLRGDSTLNIVARRDGTVTDIETFRLASDHITASVTGTLGTDDGSLRVDARVPDASVVAPALTGAATLNGTLRQTGTDWAVDMRATGPGRADVRVAGVVPIIGGAPGRITGTVQGAVQSLSPYSALAGRQLAGAANVTAEGWYDPRDATFDITTDATAQNLGTGIPQVDQLLRGASSLDLAARKSADQPLIVDRLNLKTSQLQAAITASTSGADTTLNFDASLRDIGLFATGINGPATAKGTAEQVGDNWRVNIDATGPEGTTATVRGQVATDASRANIDVTGAAPIGLANTFIAPNIAAGQARFNLSLNGPLALGSVSGRISTDNARLVLPEQNITLAPIVTTVNLTGGRATLDTTATVSSGGTIRVSGPVSLDAPNTADLAITVNNVRITDPKLYDTTINGTGSVQGALTGGAAIKADLTLGTTEIRVPEGGAEAAPLLDGLKHVSEPADVRATRARAGLIEEPGAGASGGSNSSVAFPIDITLRAPARIFVRGRGLDAELGGTLRITGTTANVVPIGRFDLIRGRFDILTKRLDLVEGSAQLQGGFDPYIRFVAETTASDTTIRITVEGLASAPEITFTSTPDKPDDEILAQLLFGRGLDKISPLQAVQLAAAVRTLTGKGGGGLLNGIRERFGLDDLDIVTDENGETGARVGKYVTDNIYTDVTVGAKGDAEVNLNLTISPSLTARGSVASDGETGLGLFFEKDY</sequence>